<keyword evidence="5" id="KW-1185">Reference proteome</keyword>
<evidence type="ECO:0000256" key="1">
    <source>
        <dbReference type="ARBA" id="ARBA00006484"/>
    </source>
</evidence>
<dbReference type="PANTHER" id="PTHR44196">
    <property type="entry name" value="DEHYDROGENASE/REDUCTASE SDR FAMILY MEMBER 7B"/>
    <property type="match status" value="1"/>
</dbReference>
<dbReference type="EC" id="1.-.-.-" evidence="4"/>
<dbReference type="PANTHER" id="PTHR44196:SF1">
    <property type="entry name" value="DEHYDROGENASE_REDUCTASE SDR FAMILY MEMBER 7B"/>
    <property type="match status" value="1"/>
</dbReference>
<dbReference type="PRINTS" id="PR00081">
    <property type="entry name" value="GDHRDH"/>
</dbReference>
<dbReference type="Proteomes" id="UP001597532">
    <property type="component" value="Unassembled WGS sequence"/>
</dbReference>
<dbReference type="EMBL" id="JBHUOK010000008">
    <property type="protein sequence ID" value="MFD2789198.1"/>
    <property type="molecule type" value="Genomic_DNA"/>
</dbReference>
<evidence type="ECO:0000313" key="5">
    <source>
        <dbReference type="Proteomes" id="UP001597532"/>
    </source>
</evidence>
<keyword evidence="2 4" id="KW-0560">Oxidoreductase</keyword>
<dbReference type="PRINTS" id="PR00080">
    <property type="entry name" value="SDRFAMILY"/>
</dbReference>
<dbReference type="InterPro" id="IPR002347">
    <property type="entry name" value="SDR_fam"/>
</dbReference>
<comment type="similarity">
    <text evidence="1 3">Belongs to the short-chain dehydrogenases/reductases (SDR) family.</text>
</comment>
<evidence type="ECO:0000313" key="4">
    <source>
        <dbReference type="EMBL" id="MFD2789198.1"/>
    </source>
</evidence>
<dbReference type="Gene3D" id="3.40.50.720">
    <property type="entry name" value="NAD(P)-binding Rossmann-like Domain"/>
    <property type="match status" value="1"/>
</dbReference>
<dbReference type="GO" id="GO:0016491">
    <property type="term" value="F:oxidoreductase activity"/>
    <property type="evidence" value="ECO:0007669"/>
    <property type="project" value="UniProtKB-KW"/>
</dbReference>
<dbReference type="SUPFAM" id="SSF51735">
    <property type="entry name" value="NAD(P)-binding Rossmann-fold domains"/>
    <property type="match status" value="1"/>
</dbReference>
<name>A0ABW5VCD2_9FLAO</name>
<comment type="caution">
    <text evidence="4">The sequence shown here is derived from an EMBL/GenBank/DDBJ whole genome shotgun (WGS) entry which is preliminary data.</text>
</comment>
<organism evidence="4 5">
    <name type="scientific">Arenibacter antarcticus</name>
    <dbReference type="NCBI Taxonomy" id="2040469"/>
    <lineage>
        <taxon>Bacteria</taxon>
        <taxon>Pseudomonadati</taxon>
        <taxon>Bacteroidota</taxon>
        <taxon>Flavobacteriia</taxon>
        <taxon>Flavobacteriales</taxon>
        <taxon>Flavobacteriaceae</taxon>
        <taxon>Arenibacter</taxon>
    </lineage>
</organism>
<dbReference type="RefSeq" id="WP_251808831.1">
    <property type="nucleotide sequence ID" value="NZ_CP166679.1"/>
</dbReference>
<accession>A0ABW5VCD2</accession>
<dbReference type="Pfam" id="PF00106">
    <property type="entry name" value="adh_short"/>
    <property type="match status" value="1"/>
</dbReference>
<gene>
    <name evidence="4" type="ORF">ACFS1K_05435</name>
</gene>
<sequence>MEIISKIAIITGASRGVGAAISAVLTTKGATVYGLARSKDDLLSLQAKCGEYFIPVPIDITDQKAIYAWVANTFTDQHSPDILINNAGTGYFAKIDKLSLEQWHSMINTNLNGLYYITSQIVPFMKRNRDTCHIINMGSILGKTARSEGAAYCLTKYGIQGFSESLFRELRSDKIKVSCVNPGSIATDFFLDSGIEQNNNMIHPADLADLLVQILETPDNLLIDEITLRPLIPKR</sequence>
<evidence type="ECO:0000256" key="2">
    <source>
        <dbReference type="ARBA" id="ARBA00023002"/>
    </source>
</evidence>
<proteinExistence type="inferred from homology"/>
<protein>
    <submittedName>
        <fullName evidence="4">SDR family oxidoreductase</fullName>
        <ecNumber evidence="4">1.-.-.-</ecNumber>
    </submittedName>
</protein>
<dbReference type="InterPro" id="IPR036291">
    <property type="entry name" value="NAD(P)-bd_dom_sf"/>
</dbReference>
<evidence type="ECO:0000256" key="3">
    <source>
        <dbReference type="RuleBase" id="RU000363"/>
    </source>
</evidence>
<reference evidence="5" key="1">
    <citation type="journal article" date="2019" name="Int. J. Syst. Evol. Microbiol.">
        <title>The Global Catalogue of Microorganisms (GCM) 10K type strain sequencing project: providing services to taxonomists for standard genome sequencing and annotation.</title>
        <authorList>
            <consortium name="The Broad Institute Genomics Platform"/>
            <consortium name="The Broad Institute Genome Sequencing Center for Infectious Disease"/>
            <person name="Wu L."/>
            <person name="Ma J."/>
        </authorList>
    </citation>
    <scope>NUCLEOTIDE SEQUENCE [LARGE SCALE GENOMIC DNA]</scope>
    <source>
        <strain evidence="5">KCTC 52924</strain>
    </source>
</reference>